<dbReference type="Pfam" id="PF07721">
    <property type="entry name" value="TPR_4"/>
    <property type="match status" value="2"/>
</dbReference>
<dbReference type="PANTHER" id="PTHR44858:SF1">
    <property type="entry name" value="UDP-N-ACETYLGLUCOSAMINE--PEPTIDE N-ACETYLGLUCOSAMINYLTRANSFERASE SPINDLY-RELATED"/>
    <property type="match status" value="1"/>
</dbReference>
<dbReference type="SMART" id="SM00028">
    <property type="entry name" value="TPR"/>
    <property type="match status" value="10"/>
</dbReference>
<dbReference type="InterPro" id="IPR019734">
    <property type="entry name" value="TPR_rpt"/>
</dbReference>
<dbReference type="Pfam" id="PF00226">
    <property type="entry name" value="DnaJ"/>
    <property type="match status" value="1"/>
</dbReference>
<feature type="compositionally biased region" description="Basic and acidic residues" evidence="6">
    <location>
        <begin position="816"/>
        <end position="826"/>
    </location>
</feature>
<sequence>MNIWATLGIEPTSELKTIKRAYARRLKECHPEEDPENFQQIRRAYESALEEAKELAERDIRARLSASELEQLRSLEPSAARPGDESPITIFLRRCEELYADISRRIDPDEWQALLDDELFWPIEIRERIGDELFGFLLKHSFLPKKVLNLLDGHFEWTVRERRLYEDYDKAETTLFMERFSSFWELRYDRLWTDEPYDYDAFLRFREQAHYALVVNDLDLAEKALKGAALLNNREPDCLRLIALFYMRKNQPDAALQVLEQWLKDEPDEPEARLMRADALLRRENPELALADYQELLELLPGSIHALSGIAACKEALGQPWEAKRVYEDLCARYPEDLDAQIRLLVLNDKLANELTEGEGDALAGTRTLAELYLDTGREAECVALLLETEQGQPLSAELNFLLGKALGKLERYAESEERLDRAVSQTESEPLKQSDVLKLRGLIRIALERFEEARDDLKRVLLFQPSDPEALYRFGESLRMEGRYEEALQLLNHALELSSHWYYHSARGDCFYSLRRYPEALLDYLRVIQYDRGLTEAWFRAGYCFLRIGDYAHAVEYFGEAMGRGFPEAILLLMAEAHFRAGDFKLAAELADRYNRERPNDYYGRIVEGDLYRASDQAAEALERYRSAALLAPTEYLPLRLVAEMLLRLDRAEEAEMELALLAERHPHRGWAHLQRIRLLIEAGRWKEAETAIVRYTEQIDPKEQDPLVLFYGGYILFRMEQYEQAIEFLEAACKVGLERESEEYLVRCLAALGRYDQAEALASQALAADAARPMLVEIGQALERHSTRKWKLLRRSREAELPEVEARPVLPEPEGERLPDIHGF</sequence>
<dbReference type="PROSITE" id="PS50005">
    <property type="entry name" value="TPR"/>
    <property type="match status" value="3"/>
</dbReference>
<dbReference type="Pfam" id="PF13432">
    <property type="entry name" value="TPR_16"/>
    <property type="match status" value="3"/>
</dbReference>
<evidence type="ECO:0000256" key="2">
    <source>
        <dbReference type="ARBA" id="ARBA00022737"/>
    </source>
</evidence>
<dbReference type="Gene3D" id="1.25.40.10">
    <property type="entry name" value="Tetratricopeptide repeat domain"/>
    <property type="match status" value="4"/>
</dbReference>
<comment type="caution">
    <text evidence="8">The sequence shown here is derived from an EMBL/GenBank/DDBJ whole genome shotgun (WGS) entry which is preliminary data.</text>
</comment>
<dbReference type="InterPro" id="IPR050498">
    <property type="entry name" value="Ycf3"/>
</dbReference>
<dbReference type="EMBL" id="BMDD01000001">
    <property type="protein sequence ID" value="GGH67429.1"/>
    <property type="molecule type" value="Genomic_DNA"/>
</dbReference>
<dbReference type="InterPro" id="IPR001623">
    <property type="entry name" value="DnaJ_domain"/>
</dbReference>
<dbReference type="SUPFAM" id="SSF46565">
    <property type="entry name" value="Chaperone J-domain"/>
    <property type="match status" value="1"/>
</dbReference>
<evidence type="ECO:0000256" key="3">
    <source>
        <dbReference type="ARBA" id="ARBA00022803"/>
    </source>
</evidence>
<dbReference type="Proteomes" id="UP000605427">
    <property type="component" value="Unassembled WGS sequence"/>
</dbReference>
<evidence type="ECO:0000259" key="7">
    <source>
        <dbReference type="PROSITE" id="PS50076"/>
    </source>
</evidence>
<feature type="repeat" description="TPR" evidence="5">
    <location>
        <begin position="469"/>
        <end position="502"/>
    </location>
</feature>
<organism evidence="8 9">
    <name type="scientific">Saccharibacillus endophyticus</name>
    <dbReference type="NCBI Taxonomy" id="2060666"/>
    <lineage>
        <taxon>Bacteria</taxon>
        <taxon>Bacillati</taxon>
        <taxon>Bacillota</taxon>
        <taxon>Bacilli</taxon>
        <taxon>Bacillales</taxon>
        <taxon>Paenibacillaceae</taxon>
        <taxon>Saccharibacillus</taxon>
    </lineage>
</organism>
<protein>
    <recommendedName>
        <fullName evidence="7">J domain-containing protein</fullName>
    </recommendedName>
</protein>
<dbReference type="RefSeq" id="WP_172237353.1">
    <property type="nucleotide sequence ID" value="NZ_BMDD01000001.1"/>
</dbReference>
<dbReference type="SMART" id="SM00271">
    <property type="entry name" value="DnaJ"/>
    <property type="match status" value="1"/>
</dbReference>
<dbReference type="InterPro" id="IPR011717">
    <property type="entry name" value="TPR-4"/>
</dbReference>
<dbReference type="Gene3D" id="1.10.287.110">
    <property type="entry name" value="DnaJ domain"/>
    <property type="match status" value="1"/>
</dbReference>
<evidence type="ECO:0000256" key="5">
    <source>
        <dbReference type="PROSITE-ProRule" id="PRU00339"/>
    </source>
</evidence>
<keyword evidence="4" id="KW-0346">Stress response</keyword>
<evidence type="ECO:0000256" key="1">
    <source>
        <dbReference type="ARBA" id="ARBA00022705"/>
    </source>
</evidence>
<keyword evidence="1" id="KW-0235">DNA replication</keyword>
<evidence type="ECO:0000256" key="4">
    <source>
        <dbReference type="ARBA" id="ARBA00023016"/>
    </source>
</evidence>
<feature type="repeat" description="TPR" evidence="5">
    <location>
        <begin position="536"/>
        <end position="569"/>
    </location>
</feature>
<keyword evidence="9" id="KW-1185">Reference proteome</keyword>
<evidence type="ECO:0000313" key="9">
    <source>
        <dbReference type="Proteomes" id="UP000605427"/>
    </source>
</evidence>
<dbReference type="PANTHER" id="PTHR44858">
    <property type="entry name" value="TETRATRICOPEPTIDE REPEAT PROTEIN 6"/>
    <property type="match status" value="1"/>
</dbReference>
<dbReference type="SUPFAM" id="SSF48452">
    <property type="entry name" value="TPR-like"/>
    <property type="match status" value="3"/>
</dbReference>
<proteinExistence type="predicted"/>
<accession>A0ABQ1ZJV5</accession>
<dbReference type="CDD" id="cd06257">
    <property type="entry name" value="DnaJ"/>
    <property type="match status" value="1"/>
</dbReference>
<keyword evidence="2" id="KW-0677">Repeat</keyword>
<gene>
    <name evidence="8" type="ORF">GCM10007362_00410</name>
</gene>
<evidence type="ECO:0000256" key="6">
    <source>
        <dbReference type="SAM" id="MobiDB-lite"/>
    </source>
</evidence>
<dbReference type="InterPro" id="IPR011990">
    <property type="entry name" value="TPR-like_helical_dom_sf"/>
</dbReference>
<feature type="domain" description="J" evidence="7">
    <location>
        <begin position="2"/>
        <end position="65"/>
    </location>
</feature>
<feature type="region of interest" description="Disordered" evidence="6">
    <location>
        <begin position="806"/>
        <end position="826"/>
    </location>
</feature>
<feature type="repeat" description="TPR" evidence="5">
    <location>
        <begin position="435"/>
        <end position="468"/>
    </location>
</feature>
<dbReference type="InterPro" id="IPR036869">
    <property type="entry name" value="J_dom_sf"/>
</dbReference>
<keyword evidence="3 5" id="KW-0802">TPR repeat</keyword>
<reference evidence="9" key="1">
    <citation type="journal article" date="2019" name="Int. J. Syst. Evol. Microbiol.">
        <title>The Global Catalogue of Microorganisms (GCM) 10K type strain sequencing project: providing services to taxonomists for standard genome sequencing and annotation.</title>
        <authorList>
            <consortium name="The Broad Institute Genomics Platform"/>
            <consortium name="The Broad Institute Genome Sequencing Center for Infectious Disease"/>
            <person name="Wu L."/>
            <person name="Ma J."/>
        </authorList>
    </citation>
    <scope>NUCLEOTIDE SEQUENCE [LARGE SCALE GENOMIC DNA]</scope>
    <source>
        <strain evidence="9">CCM 8702</strain>
    </source>
</reference>
<dbReference type="PROSITE" id="PS50076">
    <property type="entry name" value="DNAJ_2"/>
    <property type="match status" value="1"/>
</dbReference>
<evidence type="ECO:0000313" key="8">
    <source>
        <dbReference type="EMBL" id="GGH67429.1"/>
    </source>
</evidence>
<name>A0ABQ1ZJV5_9BACL</name>
<dbReference type="Pfam" id="PF13181">
    <property type="entry name" value="TPR_8"/>
    <property type="match status" value="1"/>
</dbReference>